<gene>
    <name evidence="1" type="ORF">COT52_01285</name>
</gene>
<comment type="caution">
    <text evidence="1">The sequence shown here is derived from an EMBL/GenBank/DDBJ whole genome shotgun (WGS) entry which is preliminary data.</text>
</comment>
<evidence type="ECO:0000313" key="1">
    <source>
        <dbReference type="EMBL" id="PIS20926.1"/>
    </source>
</evidence>
<evidence type="ECO:0000313" key="2">
    <source>
        <dbReference type="Proteomes" id="UP000231414"/>
    </source>
</evidence>
<protein>
    <submittedName>
        <fullName evidence="1">Uncharacterized protein</fullName>
    </submittedName>
</protein>
<reference evidence="2" key="1">
    <citation type="submission" date="2017-09" db="EMBL/GenBank/DDBJ databases">
        <title>Depth-based differentiation of microbial function through sediment-hosted aquifers and enrichment of novel symbionts in the deep terrestrial subsurface.</title>
        <authorList>
            <person name="Probst A.J."/>
            <person name="Ladd B."/>
            <person name="Jarett J.K."/>
            <person name="Geller-Mcgrath D.E."/>
            <person name="Sieber C.M.K."/>
            <person name="Emerson J.B."/>
            <person name="Anantharaman K."/>
            <person name="Thomas B.C."/>
            <person name="Malmstrom R."/>
            <person name="Stieglmeier M."/>
            <person name="Klingl A."/>
            <person name="Woyke T."/>
            <person name="Ryan C.M."/>
            <person name="Banfield J.F."/>
        </authorList>
    </citation>
    <scope>NUCLEOTIDE SEQUENCE [LARGE SCALE GENOMIC DNA]</scope>
</reference>
<name>A0A2H0X7M1_UNCKA</name>
<organism evidence="1 2">
    <name type="scientific">candidate division WWE3 bacterium CG08_land_8_20_14_0_20_43_13</name>
    <dbReference type="NCBI Taxonomy" id="1975087"/>
    <lineage>
        <taxon>Bacteria</taxon>
        <taxon>Katanobacteria</taxon>
    </lineage>
</organism>
<dbReference type="EMBL" id="PEYW01000016">
    <property type="protein sequence ID" value="PIS20926.1"/>
    <property type="molecule type" value="Genomic_DNA"/>
</dbReference>
<accession>A0A2H0X7M1</accession>
<dbReference type="Proteomes" id="UP000231414">
    <property type="component" value="Unassembled WGS sequence"/>
</dbReference>
<sequence>MYQFIKNLLSTRRLGRNPKELVKHSVKKYKKTYELLGKYEASGKNSQILDDRENVEGIFRNIQRSINFR</sequence>
<dbReference type="AlphaFoldDB" id="A0A2H0X7M1"/>
<proteinExistence type="predicted"/>